<sequence length="178" mass="19964">MGVALRAGLSASPEPRRRRVSAIRLQSHNAKGGVGHFADSPIRLSKAVSEGRSWSPWQAYDGVGLSVRIDWQPDQRWEARIIRLAQAWQTSRTRCFGHTGYGSIGEGQPKPHPLSPPLAIGERPCRSGQGRRRPQNHASIPDPGEARDGRHCRIPLDYLFGRSIRVLDWHGLTEDRRR</sequence>
<feature type="region of interest" description="Disordered" evidence="1">
    <location>
        <begin position="99"/>
        <end position="148"/>
    </location>
</feature>
<name>A0A212LJC2_9HYPH</name>
<dbReference type="EMBL" id="FMJD01000008">
    <property type="protein sequence ID" value="SCM77610.1"/>
    <property type="molecule type" value="Genomic_DNA"/>
</dbReference>
<evidence type="ECO:0000256" key="1">
    <source>
        <dbReference type="SAM" id="MobiDB-lite"/>
    </source>
</evidence>
<accession>A0A212LJC2</accession>
<dbReference type="AlphaFoldDB" id="A0A212LJC2"/>
<protein>
    <submittedName>
        <fullName evidence="2">Uncharacterized protein</fullName>
    </submittedName>
</protein>
<proteinExistence type="predicted"/>
<evidence type="ECO:0000313" key="2">
    <source>
        <dbReference type="EMBL" id="SCM77610.1"/>
    </source>
</evidence>
<reference evidence="2" key="1">
    <citation type="submission" date="2016-08" db="EMBL/GenBank/DDBJ databases">
        <authorList>
            <person name="Seilhamer J.J."/>
        </authorList>
    </citation>
    <scope>NUCLEOTIDE SEQUENCE</scope>
    <source>
        <strain evidence="2">86</strain>
    </source>
</reference>
<organism evidence="2">
    <name type="scientific">uncultured Pleomorphomonas sp</name>
    <dbReference type="NCBI Taxonomy" id="442121"/>
    <lineage>
        <taxon>Bacteria</taxon>
        <taxon>Pseudomonadati</taxon>
        <taxon>Pseudomonadota</taxon>
        <taxon>Alphaproteobacteria</taxon>
        <taxon>Hyphomicrobiales</taxon>
        <taxon>Pleomorphomonadaceae</taxon>
        <taxon>Pleomorphomonas</taxon>
        <taxon>environmental samples</taxon>
    </lineage>
</organism>
<gene>
    <name evidence="2" type="ORF">KL86PLE_41415</name>
</gene>